<dbReference type="InterPro" id="IPR026270">
    <property type="entry name" value="SRP72"/>
</dbReference>
<keyword evidence="7 9" id="KW-0733">Signal recognition particle</keyword>
<gene>
    <name evidence="12" type="ORF">RS030_203096</name>
</gene>
<feature type="region of interest" description="Disordered" evidence="10">
    <location>
        <begin position="567"/>
        <end position="678"/>
    </location>
</feature>
<accession>A0AAV9XXI3</accession>
<comment type="function">
    <text evidence="9">Component of the signal recognition particle (SRP) complex, a ribonucleoprotein complex that mediates the cotranslational targeting of secretory and membrane proteins to the endoplasmic reticulum (ER).</text>
</comment>
<evidence type="ECO:0000256" key="6">
    <source>
        <dbReference type="ARBA" id="ARBA00022824"/>
    </source>
</evidence>
<dbReference type="GO" id="GO:0043022">
    <property type="term" value="F:ribosome binding"/>
    <property type="evidence" value="ECO:0007669"/>
    <property type="project" value="TreeGrafter"/>
</dbReference>
<feature type="compositionally biased region" description="Basic residues" evidence="10">
    <location>
        <begin position="585"/>
        <end position="594"/>
    </location>
</feature>
<comment type="caution">
    <text evidence="12">The sequence shown here is derived from an EMBL/GenBank/DDBJ whole genome shotgun (WGS) entry which is preliminary data.</text>
</comment>
<feature type="compositionally biased region" description="Basic and acidic residues" evidence="10">
    <location>
        <begin position="608"/>
        <end position="620"/>
    </location>
</feature>
<evidence type="ECO:0000256" key="4">
    <source>
        <dbReference type="ARBA" id="ARBA00018350"/>
    </source>
</evidence>
<evidence type="ECO:0000259" key="11">
    <source>
        <dbReference type="Pfam" id="PF08492"/>
    </source>
</evidence>
<protein>
    <recommendedName>
        <fullName evidence="4 9">Signal recognition particle subunit SRP72</fullName>
    </recommendedName>
</protein>
<dbReference type="GO" id="GO:0005786">
    <property type="term" value="C:signal recognition particle, endoplasmic reticulum targeting"/>
    <property type="evidence" value="ECO:0007669"/>
    <property type="project" value="UniProtKB-UniRule"/>
</dbReference>
<evidence type="ECO:0000313" key="12">
    <source>
        <dbReference type="EMBL" id="KAK6589485.1"/>
    </source>
</evidence>
<evidence type="ECO:0000256" key="5">
    <source>
        <dbReference type="ARBA" id="ARBA00022490"/>
    </source>
</evidence>
<reference evidence="12 13" key="1">
    <citation type="submission" date="2023-10" db="EMBL/GenBank/DDBJ databases">
        <title>Comparative genomics analysis reveals potential genetic determinants of host preference in Cryptosporidium xiaoi.</title>
        <authorList>
            <person name="Xiao L."/>
            <person name="Li J."/>
        </authorList>
    </citation>
    <scope>NUCLEOTIDE SEQUENCE [LARGE SCALE GENOMIC DNA]</scope>
    <source>
        <strain evidence="12 13">52996</strain>
    </source>
</reference>
<keyword evidence="5 9" id="KW-0963">Cytoplasm</keyword>
<evidence type="ECO:0000313" key="13">
    <source>
        <dbReference type="Proteomes" id="UP001311799"/>
    </source>
</evidence>
<dbReference type="Pfam" id="PF08492">
    <property type="entry name" value="SRP72"/>
    <property type="match status" value="1"/>
</dbReference>
<dbReference type="InterPro" id="IPR013699">
    <property type="entry name" value="Signal_recog_part_SRP72_RNA-bd"/>
</dbReference>
<dbReference type="InterPro" id="IPR011990">
    <property type="entry name" value="TPR-like_helical_dom_sf"/>
</dbReference>
<dbReference type="PANTHER" id="PTHR14094">
    <property type="entry name" value="SIGNAL RECOGNITION PARTICLE 72"/>
    <property type="match status" value="1"/>
</dbReference>
<keyword evidence="13" id="KW-1185">Reference proteome</keyword>
<dbReference type="GO" id="GO:0006614">
    <property type="term" value="P:SRP-dependent cotranslational protein targeting to membrane"/>
    <property type="evidence" value="ECO:0007669"/>
    <property type="project" value="UniProtKB-UniRule"/>
</dbReference>
<organism evidence="12 13">
    <name type="scientific">Cryptosporidium xiaoi</name>
    <dbReference type="NCBI Taxonomy" id="659607"/>
    <lineage>
        <taxon>Eukaryota</taxon>
        <taxon>Sar</taxon>
        <taxon>Alveolata</taxon>
        <taxon>Apicomplexa</taxon>
        <taxon>Conoidasida</taxon>
        <taxon>Coccidia</taxon>
        <taxon>Eucoccidiorida</taxon>
        <taxon>Eimeriorina</taxon>
        <taxon>Cryptosporidiidae</taxon>
        <taxon>Cryptosporidium</taxon>
    </lineage>
</organism>
<name>A0AAV9XXI3_9CRYT</name>
<keyword evidence="8 9" id="KW-0687">Ribonucleoprotein</keyword>
<evidence type="ECO:0000256" key="3">
    <source>
        <dbReference type="ARBA" id="ARBA00007676"/>
    </source>
</evidence>
<proteinExistence type="inferred from homology"/>
<feature type="domain" description="Signal recognition particle SRP72 subunit RNA-binding" evidence="11">
    <location>
        <begin position="573"/>
        <end position="623"/>
    </location>
</feature>
<evidence type="ECO:0000256" key="10">
    <source>
        <dbReference type="SAM" id="MobiDB-lite"/>
    </source>
</evidence>
<dbReference type="PANTHER" id="PTHR14094:SF9">
    <property type="entry name" value="SIGNAL RECOGNITION PARTICLE SUBUNIT SRP72"/>
    <property type="match status" value="1"/>
</dbReference>
<dbReference type="PIRSF" id="PIRSF038922">
    <property type="entry name" value="SRP72"/>
    <property type="match status" value="1"/>
</dbReference>
<dbReference type="InterPro" id="IPR031545">
    <property type="entry name" value="SRP72_TPR-like"/>
</dbReference>
<evidence type="ECO:0000256" key="8">
    <source>
        <dbReference type="ARBA" id="ARBA00023274"/>
    </source>
</evidence>
<evidence type="ECO:0000256" key="9">
    <source>
        <dbReference type="PIRNR" id="PIRNR038922"/>
    </source>
</evidence>
<dbReference type="GO" id="GO:0008312">
    <property type="term" value="F:7S RNA binding"/>
    <property type="evidence" value="ECO:0007669"/>
    <property type="project" value="InterPro"/>
</dbReference>
<feature type="compositionally biased region" description="Low complexity" evidence="10">
    <location>
        <begin position="643"/>
        <end position="670"/>
    </location>
</feature>
<keyword evidence="6" id="KW-0256">Endoplasmic reticulum</keyword>
<comment type="subcellular location">
    <subcellularLocation>
        <location evidence="2 9">Cytoplasm</location>
    </subcellularLocation>
    <subcellularLocation>
        <location evidence="1">Endoplasmic reticulum</location>
    </subcellularLocation>
</comment>
<evidence type="ECO:0000256" key="2">
    <source>
        <dbReference type="ARBA" id="ARBA00004496"/>
    </source>
</evidence>
<feature type="compositionally biased region" description="Basic and acidic residues" evidence="10">
    <location>
        <begin position="567"/>
        <end position="584"/>
    </location>
</feature>
<sequence>MEDLFQELSTLVESEQYEAANHICDRIKSRGLQDADVQRMKIFCLIQRKMWNQALFQIRDLESSGIELPYEKSYCLYRMNNFEKALECLEQLGNPLRELKKSENRAICHLKAQILYRLGRFTECNSIYSELKQTLSDNSQEESEMLEVNHLAVLSSLDNYVNNIDDFETPEFITDSFEYWFNRCCLYISNKDYDNALTALEMSESIYNSSIESDNVTNASSEANPSDLCSFMVMRAFILQQFGDVQSAKDIYKECLEKFGLDGIQIEPSMIHLGVSVFNNMNSISENQNHLSFIDGLKRLSIASKEHIEYKMTMKQNFIISLNKALMSFDKCESGHYIKEATKYSNGDPKLELFKISMYLLQGKTKKALSHIDFLHKKFPEDLSISISLITILLKLKNINIALNITDSIIVRFSKSFFDLEINPNSLELFLHLLVLVTFEKYSNSAPELIRRKLIMMLSGINGTATSKYCEMKLDDHTKANIICIFGNFLIKWGLYKEATECFSFVMNTFDDTNNNNAITGYVTALTLSKSQVPNSLIRRLTNKLPSHIFSMDAEILDGSDFFSENITKHDPSTKEHSNRSEAVKKRKKRKPRYPKGFNPDEPGPPPDPDRWLPKEERASFKKLNKNSKRGKRCEKEGGHQGAIAAESSSSVKSAPSTAKKAVLTGSNVRRSNRRKKR</sequence>
<feature type="compositionally biased region" description="Basic residues" evidence="10">
    <location>
        <begin position="621"/>
        <end position="633"/>
    </location>
</feature>
<dbReference type="SUPFAM" id="SSF48452">
    <property type="entry name" value="TPR-like"/>
    <property type="match status" value="3"/>
</dbReference>
<evidence type="ECO:0000256" key="7">
    <source>
        <dbReference type="ARBA" id="ARBA00023135"/>
    </source>
</evidence>
<dbReference type="Pfam" id="PF17004">
    <property type="entry name" value="SRP_TPR_like"/>
    <property type="match status" value="1"/>
</dbReference>
<dbReference type="EMBL" id="JAWDEY010000012">
    <property type="protein sequence ID" value="KAK6589485.1"/>
    <property type="molecule type" value="Genomic_DNA"/>
</dbReference>
<comment type="similarity">
    <text evidence="3 9">Belongs to the SRP72 family.</text>
</comment>
<dbReference type="GO" id="GO:0005783">
    <property type="term" value="C:endoplasmic reticulum"/>
    <property type="evidence" value="ECO:0007669"/>
    <property type="project" value="UniProtKB-SubCell"/>
</dbReference>
<dbReference type="Proteomes" id="UP001311799">
    <property type="component" value="Unassembled WGS sequence"/>
</dbReference>
<evidence type="ECO:0000256" key="1">
    <source>
        <dbReference type="ARBA" id="ARBA00004240"/>
    </source>
</evidence>
<dbReference type="AlphaFoldDB" id="A0AAV9XXI3"/>
<dbReference type="Gene3D" id="1.25.40.10">
    <property type="entry name" value="Tetratricopeptide repeat domain"/>
    <property type="match status" value="2"/>
</dbReference>